<evidence type="ECO:0000256" key="6">
    <source>
        <dbReference type="ARBA" id="ARBA00022603"/>
    </source>
</evidence>
<feature type="compositionally biased region" description="Low complexity" evidence="12">
    <location>
        <begin position="16"/>
        <end position="33"/>
    </location>
</feature>
<dbReference type="GO" id="GO:0032259">
    <property type="term" value="P:methylation"/>
    <property type="evidence" value="ECO:0007669"/>
    <property type="project" value="UniProtKB-KW"/>
</dbReference>
<proteinExistence type="inferred from homology"/>
<evidence type="ECO:0000256" key="11">
    <source>
        <dbReference type="ARBA" id="ARBA00031350"/>
    </source>
</evidence>
<organism evidence="13 14">
    <name type="scientific">Streptomonospora halophila</name>
    <dbReference type="NCBI Taxonomy" id="427369"/>
    <lineage>
        <taxon>Bacteria</taxon>
        <taxon>Bacillati</taxon>
        <taxon>Actinomycetota</taxon>
        <taxon>Actinomycetes</taxon>
        <taxon>Streptosporangiales</taxon>
        <taxon>Nocardiopsidaceae</taxon>
        <taxon>Streptomonospora</taxon>
    </lineage>
</organism>
<dbReference type="Gene3D" id="3.40.50.150">
    <property type="entry name" value="Vaccinia Virus protein VP39"/>
    <property type="match status" value="1"/>
</dbReference>
<evidence type="ECO:0000313" key="13">
    <source>
        <dbReference type="EMBL" id="GAA4946038.1"/>
    </source>
</evidence>
<dbReference type="InterPro" id="IPR000682">
    <property type="entry name" value="PCMT"/>
</dbReference>
<evidence type="ECO:0000256" key="10">
    <source>
        <dbReference type="ARBA" id="ARBA00031323"/>
    </source>
</evidence>
<keyword evidence="14" id="KW-1185">Reference proteome</keyword>
<comment type="similarity">
    <text evidence="2">Belongs to the methyltransferase superfamily. L-isoaspartyl/D-aspartyl protein methyltransferase family.</text>
</comment>
<evidence type="ECO:0000256" key="1">
    <source>
        <dbReference type="ARBA" id="ARBA00004496"/>
    </source>
</evidence>
<reference evidence="14" key="1">
    <citation type="journal article" date="2019" name="Int. J. Syst. Evol. Microbiol.">
        <title>The Global Catalogue of Microorganisms (GCM) 10K type strain sequencing project: providing services to taxonomists for standard genome sequencing and annotation.</title>
        <authorList>
            <consortium name="The Broad Institute Genomics Platform"/>
            <consortium name="The Broad Institute Genome Sequencing Center for Infectious Disease"/>
            <person name="Wu L."/>
            <person name="Ma J."/>
        </authorList>
    </citation>
    <scope>NUCLEOTIDE SEQUENCE [LARGE SCALE GENOMIC DNA]</scope>
    <source>
        <strain evidence="14">JCM 18123</strain>
    </source>
</reference>
<evidence type="ECO:0000256" key="12">
    <source>
        <dbReference type="SAM" id="MobiDB-lite"/>
    </source>
</evidence>
<dbReference type="CDD" id="cd02440">
    <property type="entry name" value="AdoMet_MTases"/>
    <property type="match status" value="1"/>
</dbReference>
<comment type="subcellular location">
    <subcellularLocation>
        <location evidence="1">Cytoplasm</location>
    </subcellularLocation>
</comment>
<feature type="region of interest" description="Disordered" evidence="12">
    <location>
        <begin position="1"/>
        <end position="47"/>
    </location>
</feature>
<dbReference type="PANTHER" id="PTHR11579">
    <property type="entry name" value="PROTEIN-L-ISOASPARTATE O-METHYLTRANSFERASE"/>
    <property type="match status" value="1"/>
</dbReference>
<evidence type="ECO:0000256" key="3">
    <source>
        <dbReference type="ARBA" id="ARBA00011890"/>
    </source>
</evidence>
<accession>A0ABP9GNX1</accession>
<dbReference type="EC" id="2.1.1.77" evidence="3"/>
<sequence length="416" mass="44312">MAATGHAEGSRHGTPRRTSAARAEAPAASSAAEPGRRRPSRAAPEVTPELEQLLLESGRMSPAWRGTFRAVPRAAFLPDIIWPFTGDGETSAPVDRRATPETWLRWAEENLPITVQHDDGASTGPGVYTSSSSTPSIVASMLRDLDARPGMSVLEVGTGTGWNAALLCERLGAQAVTTVEIDPALADRARGRLSEAGYRPAVVVGDGLDGHGPGALYDRIIATAGVRTVPMAWLAQCRPGGVIVAPWGTHYSPQDAIVRLVVAADGSCAAGRFTGPAEFMKVRSQRLAWPVHEEYVLDRPGTVSHSEADLGDVFDGGYGGTGMLLGLFVDDCTHTVHDGTAWLYGLGDRSWAAATAEGAGVRVHQSGPRRLWDEVEAAYRWWRDQGRPDVERFGLTVTAAGREVWLDGPGAVVNVR</sequence>
<name>A0ABP9GNX1_9ACTN</name>
<evidence type="ECO:0000256" key="8">
    <source>
        <dbReference type="ARBA" id="ARBA00022691"/>
    </source>
</evidence>
<keyword evidence="6 13" id="KW-0489">Methyltransferase</keyword>
<dbReference type="Proteomes" id="UP001499993">
    <property type="component" value="Unassembled WGS sequence"/>
</dbReference>
<dbReference type="EMBL" id="BAABIK010000017">
    <property type="protein sequence ID" value="GAA4946038.1"/>
    <property type="molecule type" value="Genomic_DNA"/>
</dbReference>
<dbReference type="InterPro" id="IPR029063">
    <property type="entry name" value="SAM-dependent_MTases_sf"/>
</dbReference>
<protein>
    <recommendedName>
        <fullName evidence="4">Protein-L-isoaspartate O-methyltransferase</fullName>
        <ecNumber evidence="3">2.1.1.77</ecNumber>
    </recommendedName>
    <alternativeName>
        <fullName evidence="11">L-isoaspartyl protein carboxyl methyltransferase</fullName>
    </alternativeName>
    <alternativeName>
        <fullName evidence="9">Protein L-isoaspartyl methyltransferase</fullName>
    </alternativeName>
    <alternativeName>
        <fullName evidence="10">Protein-beta-aspartate methyltransferase</fullName>
    </alternativeName>
</protein>
<evidence type="ECO:0000256" key="4">
    <source>
        <dbReference type="ARBA" id="ARBA00013346"/>
    </source>
</evidence>
<dbReference type="SUPFAM" id="SSF53335">
    <property type="entry name" value="S-adenosyl-L-methionine-dependent methyltransferases"/>
    <property type="match status" value="1"/>
</dbReference>
<evidence type="ECO:0000256" key="2">
    <source>
        <dbReference type="ARBA" id="ARBA00005369"/>
    </source>
</evidence>
<dbReference type="PANTHER" id="PTHR11579:SF0">
    <property type="entry name" value="PROTEIN-L-ISOASPARTATE(D-ASPARTATE) O-METHYLTRANSFERASE"/>
    <property type="match status" value="1"/>
</dbReference>
<gene>
    <name evidence="13" type="ORF">GCM10023224_31730</name>
</gene>
<evidence type="ECO:0000256" key="9">
    <source>
        <dbReference type="ARBA" id="ARBA00030757"/>
    </source>
</evidence>
<keyword evidence="5" id="KW-0963">Cytoplasm</keyword>
<evidence type="ECO:0000256" key="5">
    <source>
        <dbReference type="ARBA" id="ARBA00022490"/>
    </source>
</evidence>
<keyword evidence="8" id="KW-0949">S-adenosyl-L-methionine</keyword>
<evidence type="ECO:0000256" key="7">
    <source>
        <dbReference type="ARBA" id="ARBA00022679"/>
    </source>
</evidence>
<keyword evidence="7" id="KW-0808">Transferase</keyword>
<comment type="caution">
    <text evidence="13">The sequence shown here is derived from an EMBL/GenBank/DDBJ whole genome shotgun (WGS) entry which is preliminary data.</text>
</comment>
<dbReference type="GO" id="GO:0008168">
    <property type="term" value="F:methyltransferase activity"/>
    <property type="evidence" value="ECO:0007669"/>
    <property type="project" value="UniProtKB-KW"/>
</dbReference>
<evidence type="ECO:0000313" key="14">
    <source>
        <dbReference type="Proteomes" id="UP001499993"/>
    </source>
</evidence>
<dbReference type="Pfam" id="PF01135">
    <property type="entry name" value="PCMT"/>
    <property type="match status" value="1"/>
</dbReference>